<feature type="region of interest" description="Disordered" evidence="1">
    <location>
        <begin position="1"/>
        <end position="181"/>
    </location>
</feature>
<dbReference type="Proteomes" id="UP000579153">
    <property type="component" value="Unassembled WGS sequence"/>
</dbReference>
<keyword evidence="3" id="KW-1185">Reference proteome</keyword>
<name>A0A7W9GCV3_9ACTN</name>
<evidence type="ECO:0000313" key="3">
    <source>
        <dbReference type="Proteomes" id="UP000579153"/>
    </source>
</evidence>
<reference evidence="2 3" key="1">
    <citation type="submission" date="2020-08" db="EMBL/GenBank/DDBJ databases">
        <title>Sequencing the genomes of 1000 actinobacteria strains.</title>
        <authorList>
            <person name="Klenk H.-P."/>
        </authorList>
    </citation>
    <scope>NUCLEOTIDE SEQUENCE [LARGE SCALE GENOMIC DNA]</scope>
    <source>
        <strain evidence="2 3">DSM 45507</strain>
    </source>
</reference>
<protein>
    <submittedName>
        <fullName evidence="2">Uncharacterized protein</fullName>
    </submittedName>
</protein>
<gene>
    <name evidence="2" type="ORF">HD596_008198</name>
</gene>
<feature type="compositionally biased region" description="Low complexity" evidence="1">
    <location>
        <begin position="151"/>
        <end position="169"/>
    </location>
</feature>
<accession>A0A7W9GCV3</accession>
<sequence>MNRALSPLMRPPSSCTRRSNAPPLSYRASRYAKVSTTPNLRSMPAGRVHTSRRTCSTTCVRFRPRQTGSSSPSSSGCGIAKASAPVHAPSRRSAQRPRSGAPSTTGATIGAMTRSVSVSRHTGSSHTAGNTAAGTGSDRTIQDSTRSRTTRACSPSRSQRAASRTAAGSFLTPAGTLAGTRPAAVRQASTGRRVPSTVSAWPVAIAIHPMARHS</sequence>
<feature type="compositionally biased region" description="Polar residues" evidence="1">
    <location>
        <begin position="114"/>
        <end position="144"/>
    </location>
</feature>
<dbReference type="EMBL" id="JACHMB010000001">
    <property type="protein sequence ID" value="MBB5781442.1"/>
    <property type="molecule type" value="Genomic_DNA"/>
</dbReference>
<dbReference type="AlphaFoldDB" id="A0A7W9GCV3"/>
<proteinExistence type="predicted"/>
<comment type="caution">
    <text evidence="2">The sequence shown here is derived from an EMBL/GenBank/DDBJ whole genome shotgun (WGS) entry which is preliminary data.</text>
</comment>
<organism evidence="2 3">
    <name type="scientific">Nonomuraea jabiensis</name>
    <dbReference type="NCBI Taxonomy" id="882448"/>
    <lineage>
        <taxon>Bacteria</taxon>
        <taxon>Bacillati</taxon>
        <taxon>Actinomycetota</taxon>
        <taxon>Actinomycetes</taxon>
        <taxon>Streptosporangiales</taxon>
        <taxon>Streptosporangiaceae</taxon>
        <taxon>Nonomuraea</taxon>
    </lineage>
</organism>
<evidence type="ECO:0000313" key="2">
    <source>
        <dbReference type="EMBL" id="MBB5781442.1"/>
    </source>
</evidence>
<evidence type="ECO:0000256" key="1">
    <source>
        <dbReference type="SAM" id="MobiDB-lite"/>
    </source>
</evidence>